<protein>
    <submittedName>
        <fullName evidence="5">Ser-Thr-rich glycosyl-phosphatidyl-inositol-anchored membrane family-domain-containing protein</fullName>
    </submittedName>
</protein>
<name>A0A1X2HKY3_SYNRA</name>
<proteinExistence type="predicted"/>
<feature type="signal peptide" evidence="3">
    <location>
        <begin position="1"/>
        <end position="17"/>
    </location>
</feature>
<dbReference type="OMA" id="TITWINP"/>
<dbReference type="InterPro" id="IPR018466">
    <property type="entry name" value="Kre9/Knh1-like_N"/>
</dbReference>
<organism evidence="5 6">
    <name type="scientific">Syncephalastrum racemosum</name>
    <name type="common">Filamentous fungus</name>
    <dbReference type="NCBI Taxonomy" id="13706"/>
    <lineage>
        <taxon>Eukaryota</taxon>
        <taxon>Fungi</taxon>
        <taxon>Fungi incertae sedis</taxon>
        <taxon>Mucoromycota</taxon>
        <taxon>Mucoromycotina</taxon>
        <taxon>Mucoromycetes</taxon>
        <taxon>Mucorales</taxon>
        <taxon>Syncephalastraceae</taxon>
        <taxon>Syncephalastrum</taxon>
    </lineage>
</organism>
<gene>
    <name evidence="5" type="ORF">BCR43DRAFT_560645</name>
</gene>
<reference evidence="5 6" key="1">
    <citation type="submission" date="2016-07" db="EMBL/GenBank/DDBJ databases">
        <title>Pervasive Adenine N6-methylation of Active Genes in Fungi.</title>
        <authorList>
            <consortium name="DOE Joint Genome Institute"/>
            <person name="Mondo S.J."/>
            <person name="Dannebaum R.O."/>
            <person name="Kuo R.C."/>
            <person name="Labutti K."/>
            <person name="Haridas S."/>
            <person name="Kuo A."/>
            <person name="Salamov A."/>
            <person name="Ahrendt S.R."/>
            <person name="Lipzen A."/>
            <person name="Sullivan W."/>
            <person name="Andreopoulos W.B."/>
            <person name="Clum A."/>
            <person name="Lindquist E."/>
            <person name="Daum C."/>
            <person name="Ramamoorthy G.K."/>
            <person name="Gryganskyi A."/>
            <person name="Culley D."/>
            <person name="Magnuson J.K."/>
            <person name="James T.Y."/>
            <person name="O'Malley M.A."/>
            <person name="Stajich J.E."/>
            <person name="Spatafora J.W."/>
            <person name="Visel A."/>
            <person name="Grigoriev I.V."/>
        </authorList>
    </citation>
    <scope>NUCLEOTIDE SEQUENCE [LARGE SCALE GENOMIC DNA]</scope>
    <source>
        <strain evidence="5 6">NRRL 2496</strain>
    </source>
</reference>
<accession>A0A1X2HKY3</accession>
<feature type="region of interest" description="Disordered" evidence="2">
    <location>
        <begin position="169"/>
        <end position="195"/>
    </location>
</feature>
<dbReference type="STRING" id="13706.A0A1X2HKY3"/>
<comment type="caution">
    <text evidence="5">The sequence shown here is derived from an EMBL/GenBank/DDBJ whole genome shotgun (WGS) entry which is preliminary data.</text>
</comment>
<keyword evidence="6" id="KW-1185">Reference proteome</keyword>
<sequence length="215" mass="20111">MKSIIAAIAALAAVASAQTSILSVTSPLQGTTWTAGSSATITWINPSVDTISKIVLAHGESTALQQVQVIAENVSAADGSYTWTVPADLAPGTDYALEFGTSPDLAYSPQFTIASGSSSGSASGSSSAASTESSAAASGASSSAASSAAVSSAASSAAASSAATSAAASSAGSSAGSSSASASASQSSTTESGAGKVQPVALAAAAVVGAAAIMF</sequence>
<dbReference type="OrthoDB" id="2260257at2759"/>
<dbReference type="PANTHER" id="PTHR40633">
    <property type="entry name" value="MATRIX PROTEIN, PUTATIVE (AFU_ORTHOLOGUE AFUA_8G05410)-RELATED"/>
    <property type="match status" value="1"/>
</dbReference>
<dbReference type="EMBL" id="MCGN01000002">
    <property type="protein sequence ID" value="ORY99942.1"/>
    <property type="molecule type" value="Genomic_DNA"/>
</dbReference>
<dbReference type="AlphaFoldDB" id="A0A1X2HKY3"/>
<evidence type="ECO:0000259" key="4">
    <source>
        <dbReference type="Pfam" id="PF10342"/>
    </source>
</evidence>
<evidence type="ECO:0000313" key="5">
    <source>
        <dbReference type="EMBL" id="ORY99942.1"/>
    </source>
</evidence>
<evidence type="ECO:0000313" key="6">
    <source>
        <dbReference type="Proteomes" id="UP000242180"/>
    </source>
</evidence>
<feature type="domain" description="Yeast cell wall synthesis Kre9/Knh1-like N-terminal" evidence="4">
    <location>
        <begin position="26"/>
        <end position="113"/>
    </location>
</feature>
<dbReference type="PANTHER" id="PTHR40633:SF1">
    <property type="entry name" value="GPI ANCHORED SERINE-THREONINE RICH PROTEIN (AFU_ORTHOLOGUE AFUA_1G03630)"/>
    <property type="match status" value="1"/>
</dbReference>
<feature type="chain" id="PRO_5010875804" evidence="3">
    <location>
        <begin position="18"/>
        <end position="215"/>
    </location>
</feature>
<evidence type="ECO:0000256" key="1">
    <source>
        <dbReference type="ARBA" id="ARBA00022729"/>
    </source>
</evidence>
<evidence type="ECO:0000256" key="3">
    <source>
        <dbReference type="SAM" id="SignalP"/>
    </source>
</evidence>
<evidence type="ECO:0000256" key="2">
    <source>
        <dbReference type="SAM" id="MobiDB-lite"/>
    </source>
</evidence>
<dbReference type="InterPro" id="IPR052982">
    <property type="entry name" value="SRP1/TIP1-like"/>
</dbReference>
<dbReference type="InParanoid" id="A0A1X2HKY3"/>
<dbReference type="Pfam" id="PF10342">
    <property type="entry name" value="Kre9_KNH"/>
    <property type="match status" value="1"/>
</dbReference>
<dbReference type="Proteomes" id="UP000242180">
    <property type="component" value="Unassembled WGS sequence"/>
</dbReference>
<keyword evidence="1 3" id="KW-0732">Signal</keyword>